<keyword evidence="4" id="KW-1133">Transmembrane helix</keyword>
<protein>
    <recommendedName>
        <fullName evidence="5">Histidine kinase/HSP90-like ATPase domain-containing protein</fullName>
    </recommendedName>
</protein>
<name>A0A4R4TMB6_9ACTN</name>
<evidence type="ECO:0000256" key="3">
    <source>
        <dbReference type="ARBA" id="ARBA00023012"/>
    </source>
</evidence>
<keyword evidence="7" id="KW-1185">Reference proteome</keyword>
<dbReference type="PANTHER" id="PTHR24421">
    <property type="entry name" value="NITRATE/NITRITE SENSOR PROTEIN NARX-RELATED"/>
    <property type="match status" value="1"/>
</dbReference>
<keyword evidence="2" id="KW-0418">Kinase</keyword>
<keyword evidence="3" id="KW-0902">Two-component regulatory system</keyword>
<dbReference type="InterPro" id="IPR003594">
    <property type="entry name" value="HATPase_dom"/>
</dbReference>
<dbReference type="EMBL" id="SMKI01000022">
    <property type="protein sequence ID" value="TDC79097.1"/>
    <property type="molecule type" value="Genomic_DNA"/>
</dbReference>
<evidence type="ECO:0000256" key="2">
    <source>
        <dbReference type="ARBA" id="ARBA00022777"/>
    </source>
</evidence>
<evidence type="ECO:0000256" key="1">
    <source>
        <dbReference type="ARBA" id="ARBA00022679"/>
    </source>
</evidence>
<dbReference type="Gene3D" id="3.30.565.10">
    <property type="entry name" value="Histidine kinase-like ATPase, C-terminal domain"/>
    <property type="match status" value="1"/>
</dbReference>
<accession>A0A4R4TMB6</accession>
<feature type="domain" description="Histidine kinase/HSP90-like ATPase" evidence="5">
    <location>
        <begin position="326"/>
        <end position="414"/>
    </location>
</feature>
<evidence type="ECO:0000313" key="7">
    <source>
        <dbReference type="Proteomes" id="UP000295345"/>
    </source>
</evidence>
<keyword evidence="4" id="KW-0812">Transmembrane</keyword>
<dbReference type="Proteomes" id="UP000295345">
    <property type="component" value="Unassembled WGS sequence"/>
</dbReference>
<feature type="transmembrane region" description="Helical" evidence="4">
    <location>
        <begin position="35"/>
        <end position="58"/>
    </location>
</feature>
<keyword evidence="1" id="KW-0808">Transferase</keyword>
<gene>
    <name evidence="6" type="ORF">E1283_03615</name>
</gene>
<comment type="caution">
    <text evidence="6">The sequence shown here is derived from an EMBL/GenBank/DDBJ whole genome shotgun (WGS) entry which is preliminary data.</text>
</comment>
<evidence type="ECO:0000313" key="6">
    <source>
        <dbReference type="EMBL" id="TDC79097.1"/>
    </source>
</evidence>
<keyword evidence="4" id="KW-0472">Membrane</keyword>
<evidence type="ECO:0000259" key="5">
    <source>
        <dbReference type="Pfam" id="PF02518"/>
    </source>
</evidence>
<evidence type="ECO:0000256" key="4">
    <source>
        <dbReference type="SAM" id="Phobius"/>
    </source>
</evidence>
<dbReference type="RefSeq" id="WP_132816379.1">
    <property type="nucleotide sequence ID" value="NZ_SMKI01000022.1"/>
</dbReference>
<dbReference type="AlphaFoldDB" id="A0A4R4TMB6"/>
<dbReference type="SUPFAM" id="SSF55874">
    <property type="entry name" value="ATPase domain of HSP90 chaperone/DNA topoisomerase II/histidine kinase"/>
    <property type="match status" value="1"/>
</dbReference>
<dbReference type="GO" id="GO:0000160">
    <property type="term" value="P:phosphorelay signal transduction system"/>
    <property type="evidence" value="ECO:0007669"/>
    <property type="project" value="UniProtKB-KW"/>
</dbReference>
<proteinExistence type="predicted"/>
<dbReference type="Pfam" id="PF02518">
    <property type="entry name" value="HATPase_c"/>
    <property type="match status" value="1"/>
</dbReference>
<dbReference type="PANTHER" id="PTHR24421:SF61">
    <property type="entry name" value="OXYGEN SENSOR HISTIDINE KINASE NREB"/>
    <property type="match status" value="1"/>
</dbReference>
<organism evidence="6 7">
    <name type="scientific">Streptomyces hainanensis</name>
    <dbReference type="NCBI Taxonomy" id="402648"/>
    <lineage>
        <taxon>Bacteria</taxon>
        <taxon>Bacillati</taxon>
        <taxon>Actinomycetota</taxon>
        <taxon>Actinomycetes</taxon>
        <taxon>Kitasatosporales</taxon>
        <taxon>Streptomycetaceae</taxon>
        <taxon>Streptomyces</taxon>
    </lineage>
</organism>
<sequence length="418" mass="42810">MSEQRGRVMRASAPRWGRGAIPAAGPATLTLERRALIVTVVLRLSSAAVAAVVALLGLSSAANPAWVLLSVAGVLVWAGSFGVQSLRGGPNLRLGVTDVVLCAVLCLLHDRLVPGSVLTATAGSGWVDLVASATVLNTQYFLRPPHGLLATAVITAAYTIGAPGLREAPVVLVLQGILSAGMFVLLRRAAGSADAALAAEAVAQANEMARAAARADERDHQRRLHDTVLATLTMVSTGAIADRSDTLRRRAVADLRVIHGLADEVDEADEANEANEGGGTSAAPVRLVPLDEALRGAASTPRPGLPTLTVEFGLAPVRLPQPVVTALADAVAEALTNVARHAGTSAAQVRAEAVGAGVAVVVLDRGRGFDPAAVPAHRRGLRESIVGRMAAVGGGARIEARPGDGVRVMLRWPASGAT</sequence>
<dbReference type="InterPro" id="IPR050482">
    <property type="entry name" value="Sensor_HK_TwoCompSys"/>
</dbReference>
<dbReference type="OrthoDB" id="5125370at2"/>
<dbReference type="InterPro" id="IPR036890">
    <property type="entry name" value="HATPase_C_sf"/>
</dbReference>
<reference evidence="6 7" key="1">
    <citation type="submission" date="2019-03" db="EMBL/GenBank/DDBJ databases">
        <title>Draft genome sequences of novel Actinobacteria.</title>
        <authorList>
            <person name="Sahin N."/>
            <person name="Ay H."/>
            <person name="Saygin H."/>
        </authorList>
    </citation>
    <scope>NUCLEOTIDE SEQUENCE [LARGE SCALE GENOMIC DNA]</scope>
    <source>
        <strain evidence="6 7">DSM 41900</strain>
    </source>
</reference>
<dbReference type="GO" id="GO:0016301">
    <property type="term" value="F:kinase activity"/>
    <property type="evidence" value="ECO:0007669"/>
    <property type="project" value="UniProtKB-KW"/>
</dbReference>